<accession>A0ACB8Y733</accession>
<comment type="caution">
    <text evidence="1">The sequence shown here is derived from an EMBL/GenBank/DDBJ whole genome shotgun (WGS) entry which is preliminary data.</text>
</comment>
<proteinExistence type="predicted"/>
<reference evidence="1 2" key="2">
    <citation type="journal article" date="2022" name="Mol. Ecol. Resour.">
        <title>The genomes of chicory, endive, great burdock and yacon provide insights into Asteraceae paleo-polyploidization history and plant inulin production.</title>
        <authorList>
            <person name="Fan W."/>
            <person name="Wang S."/>
            <person name="Wang H."/>
            <person name="Wang A."/>
            <person name="Jiang F."/>
            <person name="Liu H."/>
            <person name="Zhao H."/>
            <person name="Xu D."/>
            <person name="Zhang Y."/>
        </authorList>
    </citation>
    <scope>NUCLEOTIDE SEQUENCE [LARGE SCALE GENOMIC DNA]</scope>
    <source>
        <strain evidence="2">cv. Niubang</strain>
    </source>
</reference>
<organism evidence="1 2">
    <name type="scientific">Arctium lappa</name>
    <name type="common">Greater burdock</name>
    <name type="synonym">Lappa major</name>
    <dbReference type="NCBI Taxonomy" id="4217"/>
    <lineage>
        <taxon>Eukaryota</taxon>
        <taxon>Viridiplantae</taxon>
        <taxon>Streptophyta</taxon>
        <taxon>Embryophyta</taxon>
        <taxon>Tracheophyta</taxon>
        <taxon>Spermatophyta</taxon>
        <taxon>Magnoliopsida</taxon>
        <taxon>eudicotyledons</taxon>
        <taxon>Gunneridae</taxon>
        <taxon>Pentapetalae</taxon>
        <taxon>asterids</taxon>
        <taxon>campanulids</taxon>
        <taxon>Asterales</taxon>
        <taxon>Asteraceae</taxon>
        <taxon>Carduoideae</taxon>
        <taxon>Cardueae</taxon>
        <taxon>Arctiinae</taxon>
        <taxon>Arctium</taxon>
    </lineage>
</organism>
<keyword evidence="2" id="KW-1185">Reference proteome</keyword>
<evidence type="ECO:0000313" key="2">
    <source>
        <dbReference type="Proteomes" id="UP001055879"/>
    </source>
</evidence>
<gene>
    <name evidence="1" type="ORF">L6452_35423</name>
</gene>
<name>A0ACB8Y733_ARCLA</name>
<dbReference type="Proteomes" id="UP001055879">
    <property type="component" value="Linkage Group LG13"/>
</dbReference>
<reference evidence="2" key="1">
    <citation type="journal article" date="2022" name="Mol. Ecol. Resour.">
        <title>The genomes of chicory, endive, great burdock and yacon provide insights into Asteraceae palaeo-polyploidization history and plant inulin production.</title>
        <authorList>
            <person name="Fan W."/>
            <person name="Wang S."/>
            <person name="Wang H."/>
            <person name="Wang A."/>
            <person name="Jiang F."/>
            <person name="Liu H."/>
            <person name="Zhao H."/>
            <person name="Xu D."/>
            <person name="Zhang Y."/>
        </authorList>
    </citation>
    <scope>NUCLEOTIDE SEQUENCE [LARGE SCALE GENOMIC DNA]</scope>
    <source>
        <strain evidence="2">cv. Niubang</strain>
    </source>
</reference>
<evidence type="ECO:0000313" key="1">
    <source>
        <dbReference type="EMBL" id="KAI3680650.1"/>
    </source>
</evidence>
<dbReference type="EMBL" id="CM042059">
    <property type="protein sequence ID" value="KAI3680650.1"/>
    <property type="molecule type" value="Genomic_DNA"/>
</dbReference>
<protein>
    <submittedName>
        <fullName evidence="1">Uncharacterized protein</fullName>
    </submittedName>
</protein>
<sequence>MSHQASLPDQSLTEPANVGCKKNLLLQWVEKGSNNCLGEGSNTGLNDDTCYGQGSGLGDGSDLGAITQDLVDEFEPFWGDEAMTENEVDSLDEDDDSLDCDYVGGTEIIPIVDVDVEVDEVALNLSDKDTCSDDSDEKDKHQTPSPFIPNKHHHLFSSLHHFLNFVCFFHESFFLTFDSNFSFNPSPRFAF</sequence>